<sequence length="229" mass="25055">MTSSSNVVFLGEAGSGKSEIALNFAQALAELGGKPVHFFDLDMTKPLFRSRDRREALEALGVEVHYEAQFMDAPTLTGGVRQRLNDPHCCAVLDVGGDYIGARSIGGYAPLLNRDGTTVYYVINPFRPWSATLEHIDQVLGETLGVSHVELDRLRLVGNPNLGPETTPADVAEGARRLWELVSPYKLVDYLCVRRELCAALPEGLPCPVLPIRLWLTYPWAAGPEPDAP</sequence>
<protein>
    <recommendedName>
        <fullName evidence="3">CobQ/CobB/MinD/ParA nucleotide binding domain-containing protein</fullName>
    </recommendedName>
</protein>
<dbReference type="EMBL" id="AGCK01000221">
    <property type="protein sequence ID" value="EHM44663.1"/>
    <property type="molecule type" value="Genomic_DNA"/>
</dbReference>
<reference evidence="1 2" key="1">
    <citation type="submission" date="2011-08" db="EMBL/GenBank/DDBJ databases">
        <authorList>
            <person name="Weinstock G."/>
            <person name="Sodergren E."/>
            <person name="Clifton S."/>
            <person name="Fulton L."/>
            <person name="Fulton B."/>
            <person name="Courtney L."/>
            <person name="Fronick C."/>
            <person name="Harrison M."/>
            <person name="Strong C."/>
            <person name="Farmer C."/>
            <person name="Delahaunty K."/>
            <person name="Markovic C."/>
            <person name="Hall O."/>
            <person name="Minx P."/>
            <person name="Tomlinson C."/>
            <person name="Mitreva M."/>
            <person name="Hou S."/>
            <person name="Chen J."/>
            <person name="Wollam A."/>
            <person name="Pepin K.H."/>
            <person name="Johnson M."/>
            <person name="Bhonagiri V."/>
            <person name="Zhang X."/>
            <person name="Suruliraj S."/>
            <person name="Warren W."/>
            <person name="Chinwalla A."/>
            <person name="Mardis E.R."/>
            <person name="Wilson R.K."/>
        </authorList>
    </citation>
    <scope>NUCLEOTIDE SEQUENCE [LARGE SCALE GENOMIC DNA]</scope>
    <source>
        <strain evidence="1 2">ATCC 29863</strain>
    </source>
</reference>
<dbReference type="AlphaFoldDB" id="G9YSW0"/>
<accession>G9YSW0</accession>
<dbReference type="HOGENOM" id="CLU_084710_1_0_9"/>
<dbReference type="Proteomes" id="UP000004459">
    <property type="component" value="Unassembled WGS sequence"/>
</dbReference>
<dbReference type="PATRIC" id="fig|411475.3.peg.2264"/>
<evidence type="ECO:0000313" key="2">
    <source>
        <dbReference type="Proteomes" id="UP000004459"/>
    </source>
</evidence>
<evidence type="ECO:0000313" key="1">
    <source>
        <dbReference type="EMBL" id="EHM44663.1"/>
    </source>
</evidence>
<dbReference type="Gene3D" id="3.40.50.300">
    <property type="entry name" value="P-loop containing nucleotide triphosphate hydrolases"/>
    <property type="match status" value="1"/>
</dbReference>
<proteinExistence type="predicted"/>
<dbReference type="InterPro" id="IPR027417">
    <property type="entry name" value="P-loop_NTPase"/>
</dbReference>
<dbReference type="STRING" id="292800.A4U99_05900"/>
<dbReference type="SUPFAM" id="SSF52540">
    <property type="entry name" value="P-loop containing nucleoside triphosphate hydrolases"/>
    <property type="match status" value="1"/>
</dbReference>
<name>G9YSW0_FLAPL</name>
<organism evidence="1 2">
    <name type="scientific">Flavonifractor plautii ATCC 29863</name>
    <dbReference type="NCBI Taxonomy" id="411475"/>
    <lineage>
        <taxon>Bacteria</taxon>
        <taxon>Bacillati</taxon>
        <taxon>Bacillota</taxon>
        <taxon>Clostridia</taxon>
        <taxon>Eubacteriales</taxon>
        <taxon>Oscillospiraceae</taxon>
        <taxon>Flavonifractor</taxon>
    </lineage>
</organism>
<evidence type="ECO:0008006" key="3">
    <source>
        <dbReference type="Google" id="ProtNLM"/>
    </source>
</evidence>
<gene>
    <name evidence="1" type="ORF">HMPREF0372_02619</name>
</gene>
<comment type="caution">
    <text evidence="1">The sequence shown here is derived from an EMBL/GenBank/DDBJ whole genome shotgun (WGS) entry which is preliminary data.</text>
</comment>